<dbReference type="AlphaFoldDB" id="A0A1R0KUB5"/>
<name>A0A1R0KUB5_9PSEU</name>
<comment type="caution">
    <text evidence="2">The sequence shown here is derived from an EMBL/GenBank/DDBJ whole genome shotgun (WGS) entry which is preliminary data.</text>
</comment>
<reference evidence="2 3" key="1">
    <citation type="submission" date="2016-01" db="EMBL/GenBank/DDBJ databases">
        <title>Amycolatopsis coloradensis genome sequencing and assembly.</title>
        <authorList>
            <person name="Mayilraj S."/>
        </authorList>
    </citation>
    <scope>NUCLEOTIDE SEQUENCE [LARGE SCALE GENOMIC DNA]</scope>
    <source>
        <strain evidence="2 3">DSM 44225</strain>
    </source>
</reference>
<evidence type="ECO:0000256" key="1">
    <source>
        <dbReference type="SAM" id="MobiDB-lite"/>
    </source>
</evidence>
<feature type="region of interest" description="Disordered" evidence="1">
    <location>
        <begin position="101"/>
        <end position="129"/>
    </location>
</feature>
<accession>A0A1R0KUB5</accession>
<dbReference type="Proteomes" id="UP000187486">
    <property type="component" value="Unassembled WGS sequence"/>
</dbReference>
<evidence type="ECO:0000313" key="2">
    <source>
        <dbReference type="EMBL" id="OLZ51704.1"/>
    </source>
</evidence>
<evidence type="ECO:0000313" key="3">
    <source>
        <dbReference type="Proteomes" id="UP000187486"/>
    </source>
</evidence>
<sequence length="129" mass="13978">MVIMSDVPRPRGGEQYSGDPFRRPAARAALVVCPAARCIRIDRTASDSVLVWFGNSLVRLHPWRDSRRIGVASCAGDHAISYDFRWSLALTILRTGGAHVASGMTDKTADGRRRDAEALESPVTADLAG</sequence>
<organism evidence="2 3">
    <name type="scientific">Amycolatopsis coloradensis</name>
    <dbReference type="NCBI Taxonomy" id="76021"/>
    <lineage>
        <taxon>Bacteria</taxon>
        <taxon>Bacillati</taxon>
        <taxon>Actinomycetota</taxon>
        <taxon>Actinomycetes</taxon>
        <taxon>Pseudonocardiales</taxon>
        <taxon>Pseudonocardiaceae</taxon>
        <taxon>Amycolatopsis</taxon>
    </lineage>
</organism>
<feature type="compositionally biased region" description="Basic and acidic residues" evidence="1">
    <location>
        <begin position="107"/>
        <end position="117"/>
    </location>
</feature>
<dbReference type="EMBL" id="MQUQ01000007">
    <property type="protein sequence ID" value="OLZ51704.1"/>
    <property type="molecule type" value="Genomic_DNA"/>
</dbReference>
<protein>
    <submittedName>
        <fullName evidence="2">Uncharacterized protein</fullName>
    </submittedName>
</protein>
<dbReference type="STRING" id="76021.BS329_15685"/>
<proteinExistence type="predicted"/>
<keyword evidence="3" id="KW-1185">Reference proteome</keyword>
<gene>
    <name evidence="2" type="ORF">BS329_15685</name>
</gene>